<dbReference type="EMBL" id="MU839026">
    <property type="protein sequence ID" value="KAK1763592.1"/>
    <property type="molecule type" value="Genomic_DNA"/>
</dbReference>
<gene>
    <name evidence="3" type="ORF">QBC33DRAFT_549447</name>
</gene>
<comment type="caution">
    <text evidence="3">The sequence shown here is derived from an EMBL/GenBank/DDBJ whole genome shotgun (WGS) entry which is preliminary data.</text>
</comment>
<dbReference type="GeneID" id="85312156"/>
<dbReference type="AlphaFoldDB" id="A0AAJ0BT78"/>
<keyword evidence="2" id="KW-0812">Transmembrane</keyword>
<accession>A0AAJ0BT78</accession>
<feature type="region of interest" description="Disordered" evidence="1">
    <location>
        <begin position="215"/>
        <end position="236"/>
    </location>
</feature>
<feature type="region of interest" description="Disordered" evidence="1">
    <location>
        <begin position="495"/>
        <end position="516"/>
    </location>
</feature>
<keyword evidence="4" id="KW-1185">Reference proteome</keyword>
<evidence type="ECO:0000256" key="2">
    <source>
        <dbReference type="SAM" id="Phobius"/>
    </source>
</evidence>
<evidence type="ECO:0000313" key="3">
    <source>
        <dbReference type="EMBL" id="KAK1763592.1"/>
    </source>
</evidence>
<reference evidence="3" key="1">
    <citation type="submission" date="2023-06" db="EMBL/GenBank/DDBJ databases">
        <title>Genome-scale phylogeny and comparative genomics of the fungal order Sordariales.</title>
        <authorList>
            <consortium name="Lawrence Berkeley National Laboratory"/>
            <person name="Hensen N."/>
            <person name="Bonometti L."/>
            <person name="Westerberg I."/>
            <person name="Brannstrom I.O."/>
            <person name="Guillou S."/>
            <person name="Cros-Aarteil S."/>
            <person name="Calhoun S."/>
            <person name="Haridas S."/>
            <person name="Kuo A."/>
            <person name="Mondo S."/>
            <person name="Pangilinan J."/>
            <person name="Riley R."/>
            <person name="Labutti K."/>
            <person name="Andreopoulos B."/>
            <person name="Lipzen A."/>
            <person name="Chen C."/>
            <person name="Yanf M."/>
            <person name="Daum C."/>
            <person name="Ng V."/>
            <person name="Clum A."/>
            <person name="Steindorff A."/>
            <person name="Ohm R."/>
            <person name="Martin F."/>
            <person name="Silar P."/>
            <person name="Natvig D."/>
            <person name="Lalanne C."/>
            <person name="Gautier V."/>
            <person name="Ament-Velasquez S.L."/>
            <person name="Kruys A."/>
            <person name="Hutchinson M.I."/>
            <person name="Powell A.J."/>
            <person name="Barry K."/>
            <person name="Miller A.N."/>
            <person name="Grigoriev I.V."/>
            <person name="Debuchy R."/>
            <person name="Gladieux P."/>
            <person name="Thoren M.H."/>
            <person name="Johannesson H."/>
        </authorList>
    </citation>
    <scope>NUCLEOTIDE SEQUENCE</scope>
    <source>
        <strain evidence="3">8032-3</strain>
    </source>
</reference>
<sequence>MRPRLLIRQIPLRLSQKRSLLRTFTQNTSVRAKGARPQLPFLSIPTTTRQSQRVRYLTTERKQWIKYEFKLGIKYTVYFWIALVCVAAGTFAVQQEILERQYPTPHEWRFLTRTRFKSAHAEKDRKDSQMPDWVVIMELIQGVVERLEDSKLDGKGVTNAASDAPPRTKDISAMPEHWRRGYYEAIMLYAAAAEHLDGWVVDRTRKIVFPPEVVIGPSNPRPKPIPPSSKSAPREEDCEVAYTSPDDIYTRIISTPGFTDRQRMDASLAYANWLEFKGLAGPASIMYERALDLAVSSRPPNTPNPVNNKTWILNDAAGNPTANILTSLTALATFQARAGNVSAALPIFISILKARRSLPIADEPDAPSPFARKEAPGFSVDKVMKSLKGILLPPSYPASPDDGNTPPIRGPKELCEEAALNLHIGEIMYATRATSREEGLGWTREAVDMAEEQLHKLGGSGGGVSDRGARTTCRECLATGLSNWATMVARLAREEAARKEGPQPRSGGGWFGLWGEGKPEDLDRWAAEEKVIQERQRRAAELLDDLEPPPSGTSSIFHA</sequence>
<feature type="compositionally biased region" description="Gly residues" evidence="1">
    <location>
        <begin position="506"/>
        <end position="515"/>
    </location>
</feature>
<evidence type="ECO:0008006" key="5">
    <source>
        <dbReference type="Google" id="ProtNLM"/>
    </source>
</evidence>
<protein>
    <recommendedName>
        <fullName evidence="5">MFS maltose permease</fullName>
    </recommendedName>
</protein>
<evidence type="ECO:0000313" key="4">
    <source>
        <dbReference type="Proteomes" id="UP001244011"/>
    </source>
</evidence>
<keyword evidence="2" id="KW-0472">Membrane</keyword>
<feature type="region of interest" description="Disordered" evidence="1">
    <location>
        <begin position="540"/>
        <end position="559"/>
    </location>
</feature>
<dbReference type="RefSeq" id="XP_060279805.1">
    <property type="nucleotide sequence ID" value="XM_060428969.1"/>
</dbReference>
<proteinExistence type="predicted"/>
<keyword evidence="2" id="KW-1133">Transmembrane helix</keyword>
<feature type="transmembrane region" description="Helical" evidence="2">
    <location>
        <begin position="75"/>
        <end position="93"/>
    </location>
</feature>
<evidence type="ECO:0000256" key="1">
    <source>
        <dbReference type="SAM" id="MobiDB-lite"/>
    </source>
</evidence>
<organism evidence="3 4">
    <name type="scientific">Phialemonium atrogriseum</name>
    <dbReference type="NCBI Taxonomy" id="1093897"/>
    <lineage>
        <taxon>Eukaryota</taxon>
        <taxon>Fungi</taxon>
        <taxon>Dikarya</taxon>
        <taxon>Ascomycota</taxon>
        <taxon>Pezizomycotina</taxon>
        <taxon>Sordariomycetes</taxon>
        <taxon>Sordariomycetidae</taxon>
        <taxon>Cephalothecales</taxon>
        <taxon>Cephalothecaceae</taxon>
        <taxon>Phialemonium</taxon>
    </lineage>
</organism>
<name>A0AAJ0BT78_9PEZI</name>
<dbReference type="Proteomes" id="UP001244011">
    <property type="component" value="Unassembled WGS sequence"/>
</dbReference>